<name>A0A242NTB3_9GAMM</name>
<dbReference type="RefSeq" id="WP_065613913.1">
    <property type="nucleotide sequence ID" value="NZ_LZGQ01000003.1"/>
</dbReference>
<keyword evidence="1" id="KW-0472">Membrane</keyword>
<evidence type="ECO:0000313" key="3">
    <source>
        <dbReference type="Proteomes" id="UP000194968"/>
    </source>
</evidence>
<dbReference type="OrthoDB" id="7065407at2"/>
<dbReference type="Proteomes" id="UP000194968">
    <property type="component" value="Unassembled WGS sequence"/>
</dbReference>
<sequence>MSLAINKKKVNILIISTIFLFFYSIWHVPLIMSKPCTVHHSPSLQSLRVNANHHSPVIDLPTSKSTKPFISESVNHCFACGMAIANYSVNIDYPIYREQYLPTNFIPEYKEFIPELKPPKIS</sequence>
<evidence type="ECO:0008006" key="4">
    <source>
        <dbReference type="Google" id="ProtNLM"/>
    </source>
</evidence>
<evidence type="ECO:0000256" key="1">
    <source>
        <dbReference type="SAM" id="Phobius"/>
    </source>
</evidence>
<dbReference type="AlphaFoldDB" id="A0A242NTB3"/>
<keyword evidence="1" id="KW-0812">Transmembrane</keyword>
<dbReference type="EMBL" id="NASK01000099">
    <property type="protein sequence ID" value="OTQ48870.1"/>
    <property type="molecule type" value="Genomic_DNA"/>
</dbReference>
<protein>
    <recommendedName>
        <fullName evidence="4">DUF2946 domain-containing protein</fullName>
    </recommendedName>
</protein>
<evidence type="ECO:0000313" key="2">
    <source>
        <dbReference type="EMBL" id="OTQ48870.1"/>
    </source>
</evidence>
<feature type="transmembrane region" description="Helical" evidence="1">
    <location>
        <begin position="12"/>
        <end position="32"/>
    </location>
</feature>
<keyword evidence="1" id="KW-1133">Transmembrane helix</keyword>
<proteinExistence type="predicted"/>
<organism evidence="2 3">
    <name type="scientific">Gilliamella apis</name>
    <dbReference type="NCBI Taxonomy" id="1970738"/>
    <lineage>
        <taxon>Bacteria</taxon>
        <taxon>Pseudomonadati</taxon>
        <taxon>Pseudomonadota</taxon>
        <taxon>Gammaproteobacteria</taxon>
        <taxon>Orbales</taxon>
        <taxon>Orbaceae</taxon>
        <taxon>Gilliamella</taxon>
    </lineage>
</organism>
<gene>
    <name evidence="2" type="ORF">B6D06_08060</name>
</gene>
<reference evidence="2 3" key="1">
    <citation type="submission" date="2017-03" db="EMBL/GenBank/DDBJ databases">
        <title>Comparative genomics of honeybee gut symbionts reveal geographically distinct and subgroup specific antibiotic resistance.</title>
        <authorList>
            <person name="Ludvigsen J."/>
            <person name="Porcellato D."/>
            <person name="Labee-Lund T.M."/>
            <person name="Amdam G.V."/>
            <person name="Rudi K."/>
        </authorList>
    </citation>
    <scope>NUCLEOTIDE SEQUENCE [LARGE SCALE GENOMIC DNA]</scope>
    <source>
        <strain evidence="2 3">A-4-12</strain>
    </source>
</reference>
<accession>A0A242NTB3</accession>
<comment type="caution">
    <text evidence="2">The sequence shown here is derived from an EMBL/GenBank/DDBJ whole genome shotgun (WGS) entry which is preliminary data.</text>
</comment>